<dbReference type="InterPro" id="IPR014937">
    <property type="entry name" value="DUF1810"/>
</dbReference>
<evidence type="ECO:0000313" key="1">
    <source>
        <dbReference type="EMBL" id="SFC75800.1"/>
    </source>
</evidence>
<protein>
    <submittedName>
        <fullName evidence="1">Uncharacterized protein, DUF1810 family</fullName>
    </submittedName>
</protein>
<dbReference type="OrthoDB" id="9801870at2"/>
<dbReference type="Pfam" id="PF08837">
    <property type="entry name" value="DUF1810"/>
    <property type="match status" value="1"/>
</dbReference>
<dbReference type="Proteomes" id="UP000198598">
    <property type="component" value="Unassembled WGS sequence"/>
</dbReference>
<evidence type="ECO:0000313" key="2">
    <source>
        <dbReference type="Proteomes" id="UP000198598"/>
    </source>
</evidence>
<accession>A0A1I1M2B2</accession>
<dbReference type="SUPFAM" id="SSF140736">
    <property type="entry name" value="Rv1873-like"/>
    <property type="match status" value="1"/>
</dbReference>
<dbReference type="InterPro" id="IPR036287">
    <property type="entry name" value="Rv1873-like_sf"/>
</dbReference>
<sequence>MTSEINLTRFVDAQEGDYDRALAEINNGRKQSHWMWYIFPQISGLGFSEMAIYYAINDLAEAKAYLDHPVLGSRLIDIANAMLRIEGKTASQVMGSPDDLKLRSSMTLFSLVENADPVFQAVLTKFFNGQPDSKTLAAVKNGN</sequence>
<dbReference type="PIRSF" id="PIRSF008546">
    <property type="entry name" value="UCP008546"/>
    <property type="match status" value="1"/>
</dbReference>
<keyword evidence="2" id="KW-1185">Reference proteome</keyword>
<reference evidence="1 2" key="1">
    <citation type="submission" date="2016-10" db="EMBL/GenBank/DDBJ databases">
        <authorList>
            <person name="de Groot N.N."/>
        </authorList>
    </citation>
    <scope>NUCLEOTIDE SEQUENCE [LARGE SCALE GENOMIC DNA]</scope>
    <source>
        <strain evidence="1 2">DSM 26130</strain>
    </source>
</reference>
<dbReference type="EMBL" id="FOLQ01000002">
    <property type="protein sequence ID" value="SFC75800.1"/>
    <property type="molecule type" value="Genomic_DNA"/>
</dbReference>
<dbReference type="Gene3D" id="1.25.40.380">
    <property type="entry name" value="Protein of unknown function DUF1810"/>
    <property type="match status" value="1"/>
</dbReference>
<dbReference type="AlphaFoldDB" id="A0A1I1M2B2"/>
<gene>
    <name evidence="1" type="ORF">SAMN05216167_102330</name>
</gene>
<dbReference type="RefSeq" id="WP_093824245.1">
    <property type="nucleotide sequence ID" value="NZ_FOLQ01000002.1"/>
</dbReference>
<proteinExistence type="predicted"/>
<organism evidence="1 2">
    <name type="scientific">Spirosoma endophyticum</name>
    <dbReference type="NCBI Taxonomy" id="662367"/>
    <lineage>
        <taxon>Bacteria</taxon>
        <taxon>Pseudomonadati</taxon>
        <taxon>Bacteroidota</taxon>
        <taxon>Cytophagia</taxon>
        <taxon>Cytophagales</taxon>
        <taxon>Cytophagaceae</taxon>
        <taxon>Spirosoma</taxon>
    </lineage>
</organism>
<name>A0A1I1M2B2_9BACT</name>